<keyword evidence="1" id="KW-0812">Transmembrane</keyword>
<feature type="transmembrane region" description="Helical" evidence="1">
    <location>
        <begin position="212"/>
        <end position="232"/>
    </location>
</feature>
<feature type="transmembrane region" description="Helical" evidence="1">
    <location>
        <begin position="97"/>
        <end position="115"/>
    </location>
</feature>
<dbReference type="RefSeq" id="WP_056997725.1">
    <property type="nucleotide sequence ID" value="NZ_FUXS01000002.1"/>
</dbReference>
<feature type="transmembrane region" description="Helical" evidence="1">
    <location>
        <begin position="48"/>
        <end position="66"/>
    </location>
</feature>
<feature type="transmembrane region" description="Helical" evidence="1">
    <location>
        <begin position="165"/>
        <end position="185"/>
    </location>
</feature>
<feature type="transmembrane region" description="Helical" evidence="1">
    <location>
        <begin position="357"/>
        <end position="381"/>
    </location>
</feature>
<accession>A0A0R2JNR3</accession>
<reference evidence="2 3" key="1">
    <citation type="journal article" date="2015" name="Genome Announc.">
        <title>Expanding the biotechnology potential of lactobacilli through comparative genomics of 213 strains and associated genera.</title>
        <authorList>
            <person name="Sun Z."/>
            <person name="Harris H.M."/>
            <person name="McCann A."/>
            <person name="Guo C."/>
            <person name="Argimon S."/>
            <person name="Zhang W."/>
            <person name="Yang X."/>
            <person name="Jeffery I.B."/>
            <person name="Cooney J.C."/>
            <person name="Kagawa T.F."/>
            <person name="Liu W."/>
            <person name="Song Y."/>
            <person name="Salvetti E."/>
            <person name="Wrobel A."/>
            <person name="Rasinkangas P."/>
            <person name="Parkhill J."/>
            <person name="Rea M.C."/>
            <person name="O'Sullivan O."/>
            <person name="Ritari J."/>
            <person name="Douillard F.P."/>
            <person name="Paul Ross R."/>
            <person name="Yang R."/>
            <person name="Briner A.E."/>
            <person name="Felis G.E."/>
            <person name="de Vos W.M."/>
            <person name="Barrangou R."/>
            <person name="Klaenhammer T.R."/>
            <person name="Caufield P.W."/>
            <person name="Cui Y."/>
            <person name="Zhang H."/>
            <person name="O'Toole P.W."/>
        </authorList>
    </citation>
    <scope>NUCLEOTIDE SEQUENCE [LARGE SCALE GENOMIC DNA]</scope>
    <source>
        <strain evidence="2 3">DSM 20690</strain>
    </source>
</reference>
<protein>
    <recommendedName>
        <fullName evidence="4">Polysaccharide polymerase</fullName>
    </recommendedName>
</protein>
<feature type="transmembrane region" description="Helical" evidence="1">
    <location>
        <begin position="21"/>
        <end position="42"/>
    </location>
</feature>
<feature type="transmembrane region" description="Helical" evidence="1">
    <location>
        <begin position="75"/>
        <end position="91"/>
    </location>
</feature>
<dbReference type="AlphaFoldDB" id="A0A0R2JNR3"/>
<dbReference type="EMBL" id="JQBT01000033">
    <property type="protein sequence ID" value="KRN78814.1"/>
    <property type="molecule type" value="Genomic_DNA"/>
</dbReference>
<dbReference type="Proteomes" id="UP000051565">
    <property type="component" value="Unassembled WGS sequence"/>
</dbReference>
<evidence type="ECO:0008006" key="4">
    <source>
        <dbReference type="Google" id="ProtNLM"/>
    </source>
</evidence>
<feature type="transmembrane region" description="Helical" evidence="1">
    <location>
        <begin position="328"/>
        <end position="350"/>
    </location>
</feature>
<evidence type="ECO:0000313" key="3">
    <source>
        <dbReference type="Proteomes" id="UP000051565"/>
    </source>
</evidence>
<feature type="transmembrane region" description="Helical" evidence="1">
    <location>
        <begin position="122"/>
        <end position="145"/>
    </location>
</feature>
<dbReference type="STRING" id="53444.AYR59_02695"/>
<dbReference type="PATRIC" id="fig|1122148.6.peg.1120"/>
<dbReference type="GeneID" id="61249783"/>
<name>A0A0R2JNR3_9LACO</name>
<keyword evidence="1" id="KW-1133">Transmembrane helix</keyword>
<dbReference type="OrthoDB" id="2330162at2"/>
<keyword evidence="3" id="KW-1185">Reference proteome</keyword>
<evidence type="ECO:0000256" key="1">
    <source>
        <dbReference type="SAM" id="Phobius"/>
    </source>
</evidence>
<proteinExistence type="predicted"/>
<gene>
    <name evidence="2" type="ORF">IV52_GL001094</name>
</gene>
<organism evidence="2 3">
    <name type="scientific">Fructilactobacillus lindneri DSM 20690 = JCM 11027</name>
    <dbReference type="NCBI Taxonomy" id="1122148"/>
    <lineage>
        <taxon>Bacteria</taxon>
        <taxon>Bacillati</taxon>
        <taxon>Bacillota</taxon>
        <taxon>Bacilli</taxon>
        <taxon>Lactobacillales</taxon>
        <taxon>Lactobacillaceae</taxon>
        <taxon>Fructilactobacillus</taxon>
    </lineage>
</organism>
<comment type="caution">
    <text evidence="2">The sequence shown here is derived from an EMBL/GenBank/DDBJ whole genome shotgun (WGS) entry which is preliminary data.</text>
</comment>
<feature type="transmembrane region" description="Helical" evidence="1">
    <location>
        <begin position="244"/>
        <end position="266"/>
    </location>
</feature>
<sequence>MINNYIKMLNNDSFQNIRSKLVCTFFGVYTFLMFSTLLYAYWLPQYGIFFGVIQKVASLVLILGCIESLVLRKPNSSYLIYVLLIILGVIVKHSSTIAFPLWFFVVLFMISGIDFRKIVKIFFYITGILTFITVFLGFLGLIPTFSAPRGTSPDGSVLLRQALGFNWVTLSSQLFFYLVLCYIFLKKGKITLKPLIIIFIISVFLYEETNTRNAFILEILLVLIFGLMNTNLKEVVLRIVESKFIGALSIIIFPVATFISMLSAFLGNNSSFMTKLDVLMSGRINLSHIGLERYGLSMFGTKITYNTFNTRYGLKGIYFYLDNSYIQYWLNFGTIFILVLITLITITLIWEYKQKRWYISLIFIFIALHSLGDPQLIYLQYSPFVLIVDQMIDKFRINKLFLK</sequence>
<feature type="transmembrane region" description="Helical" evidence="1">
    <location>
        <begin position="190"/>
        <end position="206"/>
    </location>
</feature>
<evidence type="ECO:0000313" key="2">
    <source>
        <dbReference type="EMBL" id="KRN78814.1"/>
    </source>
</evidence>
<keyword evidence="1" id="KW-0472">Membrane</keyword>